<proteinExistence type="predicted"/>
<evidence type="ECO:0000313" key="3">
    <source>
        <dbReference type="Proteomes" id="UP000813461"/>
    </source>
</evidence>
<organism evidence="2 3">
    <name type="scientific">Paraphoma chrysanthemicola</name>
    <dbReference type="NCBI Taxonomy" id="798071"/>
    <lineage>
        <taxon>Eukaryota</taxon>
        <taxon>Fungi</taxon>
        <taxon>Dikarya</taxon>
        <taxon>Ascomycota</taxon>
        <taxon>Pezizomycotina</taxon>
        <taxon>Dothideomycetes</taxon>
        <taxon>Pleosporomycetidae</taxon>
        <taxon>Pleosporales</taxon>
        <taxon>Pleosporineae</taxon>
        <taxon>Phaeosphaeriaceae</taxon>
        <taxon>Paraphoma</taxon>
    </lineage>
</organism>
<dbReference type="CDD" id="cd22952">
    <property type="entry name" value="ART10-like"/>
    <property type="match status" value="1"/>
</dbReference>
<dbReference type="InterPro" id="IPR014756">
    <property type="entry name" value="Ig_E-set"/>
</dbReference>
<dbReference type="OrthoDB" id="3365616at2759"/>
<dbReference type="InterPro" id="IPR011021">
    <property type="entry name" value="Arrestin-like_N"/>
</dbReference>
<dbReference type="Gene3D" id="2.60.40.640">
    <property type="match status" value="1"/>
</dbReference>
<dbReference type="InterPro" id="IPR014752">
    <property type="entry name" value="Arrestin-like_C"/>
</dbReference>
<dbReference type="Proteomes" id="UP000813461">
    <property type="component" value="Unassembled WGS sequence"/>
</dbReference>
<name>A0A8K0RG53_9PLEO</name>
<dbReference type="Pfam" id="PF00339">
    <property type="entry name" value="Arrestin_N"/>
    <property type="match status" value="1"/>
</dbReference>
<comment type="caution">
    <text evidence="2">The sequence shown here is derived from an EMBL/GenBank/DDBJ whole genome shotgun (WGS) entry which is preliminary data.</text>
</comment>
<sequence>MDVSIQFDYPNTTFTNGDTVHGKIVVYSPNNITLSKLTVCLTGESVLGLTDTNGILGNWKQQEKHRFIYERQVIVPHQTAESQHRENIKLDFGYHSFWFSLKIPDSPDCCSCPPNSPVFQSGIEKQGSRSGDFPPSMKNLVEGVDVSYRIDVALTTQRSVFKSTLTKTIPITVWPADPQLPLGLLPASEFLSVDSTTAKILGPPTSLPPNTTSRTPQDPYLISSTHETADLLITAHFLPDFTLTHNRHVVMHLDVTQLNSTSHDLYLQSFQMLILGYTDIRVGTATRTDLSCWTVASRSNLERKLFSAHAELGSDCHIDSDLWEGKNVDVAVVPSFEACGVVRKYEVEILMGFQCKGGATHKVGRVLFVQLRTPVRISSGLYVHQRASLRGHAETRDSYVGGEVVVPSYVANGLRYTGRDGCDGCVVGEMQQLPPTYDEAVRIGIDRDFEDEKRKYVEGA</sequence>
<keyword evidence="3" id="KW-1185">Reference proteome</keyword>
<feature type="domain" description="Arrestin-like N-terminal" evidence="1">
    <location>
        <begin position="3"/>
        <end position="111"/>
    </location>
</feature>
<dbReference type="AlphaFoldDB" id="A0A8K0RG53"/>
<dbReference type="EMBL" id="JAGMVJ010000003">
    <property type="protein sequence ID" value="KAH7092151.1"/>
    <property type="molecule type" value="Genomic_DNA"/>
</dbReference>
<dbReference type="SUPFAM" id="SSF81296">
    <property type="entry name" value="E set domains"/>
    <property type="match status" value="1"/>
</dbReference>
<evidence type="ECO:0000313" key="2">
    <source>
        <dbReference type="EMBL" id="KAH7092151.1"/>
    </source>
</evidence>
<accession>A0A8K0RG53</accession>
<protein>
    <recommendedName>
        <fullName evidence="1">Arrestin-like N-terminal domain-containing protein</fullName>
    </recommendedName>
</protein>
<evidence type="ECO:0000259" key="1">
    <source>
        <dbReference type="Pfam" id="PF00339"/>
    </source>
</evidence>
<reference evidence="2" key="1">
    <citation type="journal article" date="2021" name="Nat. Commun.">
        <title>Genetic determinants of endophytism in the Arabidopsis root mycobiome.</title>
        <authorList>
            <person name="Mesny F."/>
            <person name="Miyauchi S."/>
            <person name="Thiergart T."/>
            <person name="Pickel B."/>
            <person name="Atanasova L."/>
            <person name="Karlsson M."/>
            <person name="Huettel B."/>
            <person name="Barry K.W."/>
            <person name="Haridas S."/>
            <person name="Chen C."/>
            <person name="Bauer D."/>
            <person name="Andreopoulos W."/>
            <person name="Pangilinan J."/>
            <person name="LaButti K."/>
            <person name="Riley R."/>
            <person name="Lipzen A."/>
            <person name="Clum A."/>
            <person name="Drula E."/>
            <person name="Henrissat B."/>
            <person name="Kohler A."/>
            <person name="Grigoriev I.V."/>
            <person name="Martin F.M."/>
            <person name="Hacquard S."/>
        </authorList>
    </citation>
    <scope>NUCLEOTIDE SEQUENCE</scope>
    <source>
        <strain evidence="2">MPI-SDFR-AT-0120</strain>
    </source>
</reference>
<gene>
    <name evidence="2" type="ORF">FB567DRAFT_516624</name>
</gene>